<organism evidence="5 6">
    <name type="scientific">Pseudomonas frederiksbergensis</name>
    <dbReference type="NCBI Taxonomy" id="104087"/>
    <lineage>
        <taxon>Bacteria</taxon>
        <taxon>Pseudomonadati</taxon>
        <taxon>Pseudomonadota</taxon>
        <taxon>Gammaproteobacteria</taxon>
        <taxon>Pseudomonadales</taxon>
        <taxon>Pseudomonadaceae</taxon>
        <taxon>Pseudomonas</taxon>
    </lineage>
</organism>
<dbReference type="InterPro" id="IPR036388">
    <property type="entry name" value="WH-like_DNA-bd_sf"/>
</dbReference>
<accession>A0A423KGA9</accession>
<evidence type="ECO:0000256" key="1">
    <source>
        <dbReference type="ARBA" id="ARBA00023015"/>
    </source>
</evidence>
<dbReference type="PRINTS" id="PR00033">
    <property type="entry name" value="HTHASNC"/>
</dbReference>
<keyword evidence="2" id="KW-0238">DNA-binding</keyword>
<dbReference type="PANTHER" id="PTHR30154:SF46">
    <property type="entry name" value="TRANSCRIPTIONAL REGULATORY PROTEIN"/>
    <property type="match status" value="1"/>
</dbReference>
<dbReference type="InterPro" id="IPR019887">
    <property type="entry name" value="Tscrpt_reg_AsnC/Lrp_C"/>
</dbReference>
<name>A0A423KGA9_9PSED</name>
<dbReference type="GO" id="GO:0043200">
    <property type="term" value="P:response to amino acid"/>
    <property type="evidence" value="ECO:0007669"/>
    <property type="project" value="TreeGrafter"/>
</dbReference>
<dbReference type="GO" id="GO:0005829">
    <property type="term" value="C:cytosol"/>
    <property type="evidence" value="ECO:0007669"/>
    <property type="project" value="TreeGrafter"/>
</dbReference>
<evidence type="ECO:0000313" key="6">
    <source>
        <dbReference type="Proteomes" id="UP000283627"/>
    </source>
</evidence>
<dbReference type="PANTHER" id="PTHR30154">
    <property type="entry name" value="LEUCINE-RESPONSIVE REGULATORY PROTEIN"/>
    <property type="match status" value="1"/>
</dbReference>
<evidence type="ECO:0000256" key="2">
    <source>
        <dbReference type="ARBA" id="ARBA00023125"/>
    </source>
</evidence>
<evidence type="ECO:0000313" key="5">
    <source>
        <dbReference type="EMBL" id="RON51854.1"/>
    </source>
</evidence>
<dbReference type="InterPro" id="IPR011991">
    <property type="entry name" value="ArsR-like_HTH"/>
</dbReference>
<dbReference type="SUPFAM" id="SSF46785">
    <property type="entry name" value="Winged helix' DNA-binding domain"/>
    <property type="match status" value="1"/>
</dbReference>
<keyword evidence="3" id="KW-0804">Transcription</keyword>
<dbReference type="OrthoDB" id="166264at2"/>
<dbReference type="EMBL" id="MOBP01000012">
    <property type="protein sequence ID" value="RON51854.1"/>
    <property type="molecule type" value="Genomic_DNA"/>
</dbReference>
<dbReference type="GO" id="GO:0006355">
    <property type="term" value="P:regulation of DNA-templated transcription"/>
    <property type="evidence" value="ECO:0007669"/>
    <property type="project" value="UniProtKB-ARBA"/>
</dbReference>
<dbReference type="RefSeq" id="WP_123408320.1">
    <property type="nucleotide sequence ID" value="NZ_MOBP01000012.1"/>
</dbReference>
<dbReference type="InterPro" id="IPR011008">
    <property type="entry name" value="Dimeric_a/b-barrel"/>
</dbReference>
<dbReference type="GO" id="GO:0043565">
    <property type="term" value="F:sequence-specific DNA binding"/>
    <property type="evidence" value="ECO:0007669"/>
    <property type="project" value="InterPro"/>
</dbReference>
<protein>
    <submittedName>
        <fullName evidence="5">AsnC family transcriptional regulator</fullName>
    </submittedName>
</protein>
<evidence type="ECO:0000256" key="3">
    <source>
        <dbReference type="ARBA" id="ARBA00023163"/>
    </source>
</evidence>
<dbReference type="Proteomes" id="UP000283627">
    <property type="component" value="Unassembled WGS sequence"/>
</dbReference>
<dbReference type="InterPro" id="IPR019888">
    <property type="entry name" value="Tscrpt_reg_AsnC-like"/>
</dbReference>
<feature type="domain" description="HTH asnC-type" evidence="4">
    <location>
        <begin position="11"/>
        <end position="72"/>
    </location>
</feature>
<reference evidence="5 6" key="1">
    <citation type="submission" date="2016-10" db="EMBL/GenBank/DDBJ databases">
        <title>Comparative genome analysis of multiple Pseudomonas spp. focuses on biocontrol and plant growth promoting traits.</title>
        <authorList>
            <person name="Tao X.-Y."/>
            <person name="Taylor C.G."/>
        </authorList>
    </citation>
    <scope>NUCLEOTIDE SEQUENCE [LARGE SCALE GENOMIC DNA]</scope>
    <source>
        <strain evidence="5 6">39A2</strain>
    </source>
</reference>
<keyword evidence="1" id="KW-0805">Transcription regulation</keyword>
<evidence type="ECO:0000259" key="4">
    <source>
        <dbReference type="PROSITE" id="PS50956"/>
    </source>
</evidence>
<dbReference type="SUPFAM" id="SSF54909">
    <property type="entry name" value="Dimeric alpha+beta barrel"/>
    <property type="match status" value="1"/>
</dbReference>
<dbReference type="Gene3D" id="1.10.10.10">
    <property type="entry name" value="Winged helix-like DNA-binding domain superfamily/Winged helix DNA-binding domain"/>
    <property type="match status" value="1"/>
</dbReference>
<dbReference type="Pfam" id="PF01037">
    <property type="entry name" value="AsnC_trans_reg"/>
    <property type="match status" value="1"/>
</dbReference>
<dbReference type="SMART" id="SM00344">
    <property type="entry name" value="HTH_ASNC"/>
    <property type="match status" value="1"/>
</dbReference>
<dbReference type="PROSITE" id="PS50956">
    <property type="entry name" value="HTH_ASNC_2"/>
    <property type="match status" value="1"/>
</dbReference>
<comment type="caution">
    <text evidence="5">The sequence shown here is derived from an EMBL/GenBank/DDBJ whole genome shotgun (WGS) entry which is preliminary data.</text>
</comment>
<proteinExistence type="predicted"/>
<dbReference type="InterPro" id="IPR000485">
    <property type="entry name" value="AsnC-type_HTH_dom"/>
</dbReference>
<dbReference type="Pfam" id="PF13412">
    <property type="entry name" value="HTH_24"/>
    <property type="match status" value="1"/>
</dbReference>
<sequence length="167" mass="18653">MQKKSSKRISLDETDLAILTLLQEDASISNAELSERLSLSLTPCWRRRKRMEGAGVIKGYQANIDRRMLGLDIMAFVHIRFSTHADHAPDAFEAVIAQLPEVLSCHKITGDADYVLQVLAEDLDSYSDFIEQVLRRQVGIASIQSSLALREVKTSSRIAIPKSIQSL</sequence>
<dbReference type="CDD" id="cd00090">
    <property type="entry name" value="HTH_ARSR"/>
    <property type="match status" value="1"/>
</dbReference>
<dbReference type="InterPro" id="IPR036390">
    <property type="entry name" value="WH_DNA-bd_sf"/>
</dbReference>
<gene>
    <name evidence="5" type="ORF">BK665_18525</name>
</gene>
<dbReference type="AlphaFoldDB" id="A0A423KGA9"/>
<dbReference type="Gene3D" id="3.30.70.920">
    <property type="match status" value="1"/>
</dbReference>